<keyword evidence="1" id="KW-0472">Membrane</keyword>
<protein>
    <submittedName>
        <fullName evidence="2">Uncharacterized protein</fullName>
    </submittedName>
</protein>
<dbReference type="EMBL" id="CP128355">
    <property type="protein sequence ID" value="XAF71475.1"/>
    <property type="molecule type" value="Genomic_DNA"/>
</dbReference>
<sequence length="99" mass="11553">MTENNDKLREKQFKFARNLIILPFLGFALVVALLNIIYPDINTMMVLFGLFFFYNTGLLFVSFLKHYKRIMILTLILTLMTLAIFGSLIYLYGKGNNLF</sequence>
<name>A0ABZ3EF58_9STAP</name>
<reference evidence="2 3" key="1">
    <citation type="journal article" date="2024" name="Pathogens">
        <title>Staphylococcus hsinchuensis sp. nov., Isolated from Soymilk.</title>
        <authorList>
            <person name="Wang Y.T."/>
            <person name="Lin Y.C."/>
            <person name="Hsieh Y.H."/>
            <person name="Lin Y.T."/>
            <person name="Hamada M."/>
            <person name="Chen C.C."/>
            <person name="Liou J.S."/>
            <person name="Lee A.Y."/>
            <person name="Zhang W.L."/>
            <person name="Chen Y.T."/>
            <person name="Huang C.H."/>
        </authorList>
    </citation>
    <scope>NUCLEOTIDE SEQUENCE [LARGE SCALE GENOMIC DNA]</scope>
    <source>
        <strain evidence="2 3">H164</strain>
    </source>
</reference>
<proteinExistence type="predicted"/>
<gene>
    <name evidence="2" type="ORF">QQM35_05110</name>
</gene>
<keyword evidence="1" id="KW-0812">Transmembrane</keyword>
<keyword evidence="1" id="KW-1133">Transmembrane helix</keyword>
<feature type="transmembrane region" description="Helical" evidence="1">
    <location>
        <begin position="44"/>
        <end position="64"/>
    </location>
</feature>
<keyword evidence="3" id="KW-1185">Reference proteome</keyword>
<dbReference type="RefSeq" id="WP_342610571.1">
    <property type="nucleotide sequence ID" value="NZ_CP128355.1"/>
</dbReference>
<evidence type="ECO:0000313" key="2">
    <source>
        <dbReference type="EMBL" id="XAF71475.1"/>
    </source>
</evidence>
<organism evidence="2 3">
    <name type="scientific">Staphylococcus hsinchuensis</name>
    <dbReference type="NCBI Taxonomy" id="3051183"/>
    <lineage>
        <taxon>Bacteria</taxon>
        <taxon>Bacillati</taxon>
        <taxon>Bacillota</taxon>
        <taxon>Bacilli</taxon>
        <taxon>Bacillales</taxon>
        <taxon>Staphylococcaceae</taxon>
        <taxon>Staphylococcus</taxon>
    </lineage>
</organism>
<accession>A0ABZ3EF58</accession>
<evidence type="ECO:0000313" key="3">
    <source>
        <dbReference type="Proteomes" id="UP001436297"/>
    </source>
</evidence>
<feature type="transmembrane region" description="Helical" evidence="1">
    <location>
        <begin position="20"/>
        <end position="38"/>
    </location>
</feature>
<feature type="transmembrane region" description="Helical" evidence="1">
    <location>
        <begin position="71"/>
        <end position="93"/>
    </location>
</feature>
<dbReference type="Proteomes" id="UP001436297">
    <property type="component" value="Chromosome"/>
</dbReference>
<evidence type="ECO:0000256" key="1">
    <source>
        <dbReference type="SAM" id="Phobius"/>
    </source>
</evidence>